<dbReference type="InterPro" id="IPR037396">
    <property type="entry name" value="FMN_HAD"/>
</dbReference>
<organism evidence="7 8">
    <name type="scientific">Citricoccus muralis</name>
    <dbReference type="NCBI Taxonomy" id="169134"/>
    <lineage>
        <taxon>Bacteria</taxon>
        <taxon>Bacillati</taxon>
        <taxon>Actinomycetota</taxon>
        <taxon>Actinomycetes</taxon>
        <taxon>Micrococcales</taxon>
        <taxon>Micrococcaceae</taxon>
        <taxon>Citricoccus</taxon>
    </lineage>
</organism>
<name>A0ABY8H6X7_9MICC</name>
<proteinExistence type="inferred from homology"/>
<dbReference type="EC" id="1.-.-.-" evidence="7"/>
<evidence type="ECO:0000313" key="7">
    <source>
        <dbReference type="EMBL" id="WFP16382.1"/>
    </source>
</evidence>
<feature type="domain" description="FMN hydroxy acid dehydrogenase" evidence="6">
    <location>
        <begin position="28"/>
        <end position="405"/>
    </location>
</feature>
<keyword evidence="3" id="KW-0288">FMN</keyword>
<dbReference type="PANTHER" id="PTHR10578">
    <property type="entry name" value="S -2-HYDROXY-ACID OXIDASE-RELATED"/>
    <property type="match status" value="1"/>
</dbReference>
<dbReference type="GO" id="GO:0016491">
    <property type="term" value="F:oxidoreductase activity"/>
    <property type="evidence" value="ECO:0007669"/>
    <property type="project" value="UniProtKB-KW"/>
</dbReference>
<dbReference type="Proteomes" id="UP001219037">
    <property type="component" value="Chromosome"/>
</dbReference>
<dbReference type="EMBL" id="CP121252">
    <property type="protein sequence ID" value="WFP16382.1"/>
    <property type="molecule type" value="Genomic_DNA"/>
</dbReference>
<dbReference type="InterPro" id="IPR012133">
    <property type="entry name" value="Alpha-hydoxy_acid_DH_FMN"/>
</dbReference>
<keyword evidence="4 7" id="KW-0560">Oxidoreductase</keyword>
<dbReference type="InterPro" id="IPR000262">
    <property type="entry name" value="FMN-dep_DH"/>
</dbReference>
<dbReference type="PROSITE" id="PS00557">
    <property type="entry name" value="FMN_HYDROXY_ACID_DH_1"/>
    <property type="match status" value="1"/>
</dbReference>
<dbReference type="InterPro" id="IPR008259">
    <property type="entry name" value="FMN_hydac_DH_AS"/>
</dbReference>
<evidence type="ECO:0000256" key="5">
    <source>
        <dbReference type="ARBA" id="ARBA00024042"/>
    </source>
</evidence>
<dbReference type="Pfam" id="PF01070">
    <property type="entry name" value="FMN_dh"/>
    <property type="match status" value="1"/>
</dbReference>
<accession>A0ABY8H6X7</accession>
<comment type="similarity">
    <text evidence="5">Belongs to the FMN-dependent alpha-hydroxy acid dehydrogenase family.</text>
</comment>
<sequence length="419" mass="46253">MIRRQIPQPKELLELMQFKKPSLDFTGNRLQKAQSIADLRRIAKRRTPAAAFDYTDGSADREISLTRARQAFEDIEFHPSILNDVSQLDTTTTVLGKESALPFGIAPTGFTRLMQTEGELAGSTAAADAGIPFTLSTLGTTSIEDVRAAAPHGRNWFQLYVMRDRSISYGLVERARDAGYDTLFFTVDTPIAGNRMRDARNGFSIPPQLTFKTVLNAVPRPWWWIDFLTTPTLEFASLQSTGGTVGQLLNNAMDPSINFGDLKEIRALWPGKIVIKGVQNVEDAKTLTEMGVDGILLSNHGGRQLDQAPVPFHLLPDVVREVGQDTEVMVDTGIMHGSDIVAAMALGAKFTFIGRAYLYGLMAGGRRGVDRTIEILRGEIERTMKLLQVGSVEELEPRHVTQLRSLTAVERRIGETSAH</sequence>
<dbReference type="CDD" id="cd02809">
    <property type="entry name" value="alpha_hydroxyacid_oxid_FMN"/>
    <property type="match status" value="1"/>
</dbReference>
<evidence type="ECO:0000256" key="1">
    <source>
        <dbReference type="ARBA" id="ARBA00001917"/>
    </source>
</evidence>
<protein>
    <submittedName>
        <fullName evidence="7">Alpha-hydroxy acid oxidase</fullName>
        <ecNumber evidence="7">1.-.-.-</ecNumber>
    </submittedName>
</protein>
<dbReference type="InterPro" id="IPR013785">
    <property type="entry name" value="Aldolase_TIM"/>
</dbReference>
<dbReference type="PROSITE" id="PS51349">
    <property type="entry name" value="FMN_HYDROXY_ACID_DH_2"/>
    <property type="match status" value="1"/>
</dbReference>
<evidence type="ECO:0000256" key="2">
    <source>
        <dbReference type="ARBA" id="ARBA00022630"/>
    </source>
</evidence>
<evidence type="ECO:0000313" key="8">
    <source>
        <dbReference type="Proteomes" id="UP001219037"/>
    </source>
</evidence>
<dbReference type="PIRSF" id="PIRSF000138">
    <property type="entry name" value="Al-hdrx_acd_dh"/>
    <property type="match status" value="1"/>
</dbReference>
<dbReference type="SUPFAM" id="SSF51395">
    <property type="entry name" value="FMN-linked oxidoreductases"/>
    <property type="match status" value="1"/>
</dbReference>
<dbReference type="RefSeq" id="WP_278157524.1">
    <property type="nucleotide sequence ID" value="NZ_CP121252.1"/>
</dbReference>
<evidence type="ECO:0000256" key="4">
    <source>
        <dbReference type="ARBA" id="ARBA00023002"/>
    </source>
</evidence>
<evidence type="ECO:0000256" key="3">
    <source>
        <dbReference type="ARBA" id="ARBA00022643"/>
    </source>
</evidence>
<reference evidence="7 8" key="1">
    <citation type="submission" date="2023-04" db="EMBL/GenBank/DDBJ databases">
        <title>Funneling lignin-derived compounds into biodiesel using alkali-halophilic Citricoccus sp. P2.</title>
        <authorList>
            <person name="Luo C.-B."/>
        </authorList>
    </citation>
    <scope>NUCLEOTIDE SEQUENCE [LARGE SCALE GENOMIC DNA]</scope>
    <source>
        <strain evidence="7 8">P2</strain>
    </source>
</reference>
<keyword evidence="8" id="KW-1185">Reference proteome</keyword>
<comment type="cofactor">
    <cofactor evidence="1">
        <name>FMN</name>
        <dbReference type="ChEBI" id="CHEBI:58210"/>
    </cofactor>
</comment>
<evidence type="ECO:0000259" key="6">
    <source>
        <dbReference type="PROSITE" id="PS51349"/>
    </source>
</evidence>
<dbReference type="PANTHER" id="PTHR10578:SF107">
    <property type="entry name" value="2-HYDROXYACID OXIDASE 1"/>
    <property type="match status" value="1"/>
</dbReference>
<dbReference type="Gene3D" id="3.20.20.70">
    <property type="entry name" value="Aldolase class I"/>
    <property type="match status" value="1"/>
</dbReference>
<keyword evidence="2" id="KW-0285">Flavoprotein</keyword>
<gene>
    <name evidence="7" type="ORF">P8192_13530</name>
</gene>